<dbReference type="GO" id="GO:0016491">
    <property type="term" value="F:oxidoreductase activity"/>
    <property type="evidence" value="ECO:0007669"/>
    <property type="project" value="UniProtKB-KW"/>
</dbReference>
<feature type="compositionally biased region" description="Basic and acidic residues" evidence="6">
    <location>
        <begin position="1"/>
        <end position="11"/>
    </location>
</feature>
<dbReference type="PANTHER" id="PTHR42973">
    <property type="entry name" value="BINDING OXIDOREDUCTASE, PUTATIVE (AFU_ORTHOLOGUE AFUA_1G17690)-RELATED"/>
    <property type="match status" value="1"/>
</dbReference>
<feature type="domain" description="FAD-binding PCMH-type" evidence="7">
    <location>
        <begin position="91"/>
        <end position="259"/>
    </location>
</feature>
<evidence type="ECO:0000256" key="1">
    <source>
        <dbReference type="ARBA" id="ARBA00001974"/>
    </source>
</evidence>
<dbReference type="Gene3D" id="3.40.462.20">
    <property type="match status" value="1"/>
</dbReference>
<dbReference type="Pfam" id="PF01565">
    <property type="entry name" value="FAD_binding_4"/>
    <property type="match status" value="1"/>
</dbReference>
<feature type="compositionally biased region" description="Low complexity" evidence="6">
    <location>
        <begin position="12"/>
        <end position="32"/>
    </location>
</feature>
<dbReference type="GO" id="GO:0071949">
    <property type="term" value="F:FAD binding"/>
    <property type="evidence" value="ECO:0007669"/>
    <property type="project" value="InterPro"/>
</dbReference>
<keyword evidence="5" id="KW-0560">Oxidoreductase</keyword>
<evidence type="ECO:0000256" key="6">
    <source>
        <dbReference type="SAM" id="MobiDB-lite"/>
    </source>
</evidence>
<keyword evidence="4" id="KW-0274">FAD</keyword>
<evidence type="ECO:0000259" key="7">
    <source>
        <dbReference type="PROSITE" id="PS51387"/>
    </source>
</evidence>
<dbReference type="InterPro" id="IPR016169">
    <property type="entry name" value="FAD-bd_PCMH_sub2"/>
</dbReference>
<dbReference type="InterPro" id="IPR036318">
    <property type="entry name" value="FAD-bd_PCMH-like_sf"/>
</dbReference>
<dbReference type="RefSeq" id="WP_183338252.1">
    <property type="nucleotide sequence ID" value="NZ_JACHNU010000001.1"/>
</dbReference>
<dbReference type="InterPro" id="IPR050416">
    <property type="entry name" value="FAD-linked_Oxidoreductase"/>
</dbReference>
<name>A0A840I991_9ACTN</name>
<dbReference type="PROSITE" id="PS00862">
    <property type="entry name" value="OX2_COVAL_FAD"/>
    <property type="match status" value="1"/>
</dbReference>
<keyword evidence="3" id="KW-0285">Flavoprotein</keyword>
<reference evidence="8 9" key="1">
    <citation type="submission" date="2020-08" db="EMBL/GenBank/DDBJ databases">
        <title>Genomic Encyclopedia of Archaeal and Bacterial Type Strains, Phase II (KMG-II): from individual species to whole genera.</title>
        <authorList>
            <person name="Goeker M."/>
        </authorList>
    </citation>
    <scope>NUCLEOTIDE SEQUENCE [LARGE SCALE GENOMIC DNA]</scope>
    <source>
        <strain evidence="8 9">DSM 23288</strain>
    </source>
</reference>
<evidence type="ECO:0000256" key="5">
    <source>
        <dbReference type="ARBA" id="ARBA00023002"/>
    </source>
</evidence>
<proteinExistence type="inferred from homology"/>
<dbReference type="SUPFAM" id="SSF56176">
    <property type="entry name" value="FAD-binding/transporter-associated domain-like"/>
    <property type="match status" value="1"/>
</dbReference>
<comment type="caution">
    <text evidence="8">The sequence shown here is derived from an EMBL/GenBank/DDBJ whole genome shotgun (WGS) entry which is preliminary data.</text>
</comment>
<sequence>MSHAPHADTAARRAASGGGPDTAAPAVARRAASGGGRRRADRARRADRGSRPPVPSLAAALRELRGAFAGPLHLPGSQGWERERVNWSGTVAAEPALVAEATSAADLRAAVRVARAHGLPLALQGTGHGTVVAADGALLVKTGRMARVSIDPEWEVARVGAGATWGEVIDAAAPYGLAPTSGDTRSVGVAGFTLGGGAGWLARKHGLAADNLLRAEVVTAAGRVVAASATRNSDLFWALRGGGGSFAAVAALELRLHRLPRVHGGVAWFPLERAAATLARYRTWALREQPRELTTAVMLVRAAPPETWIAGPALGIRALYAGDGRDGERAMRGLLEVAGAPVAGGYRTTPYGRAAVGGTAPRCFELLPDLPDDAIAAALALVDGERGAAAAVELRCWDGAVADAGPQAGPAGHRRVPFSLKIDGPASAVEPFAEHVTGGSFLNFLADQSRTREAYTAADWERLVRLKGALDPTGLFGSTHRIAPPAG</sequence>
<dbReference type="Proteomes" id="UP000585272">
    <property type="component" value="Unassembled WGS sequence"/>
</dbReference>
<feature type="region of interest" description="Disordered" evidence="6">
    <location>
        <begin position="1"/>
        <end position="54"/>
    </location>
</feature>
<comment type="similarity">
    <text evidence="2">Belongs to the oxygen-dependent FAD-linked oxidoreductase family.</text>
</comment>
<gene>
    <name evidence="8" type="ORF">BDZ31_000277</name>
</gene>
<accession>A0A840I991</accession>
<dbReference type="AlphaFoldDB" id="A0A840I991"/>
<dbReference type="EMBL" id="JACHNU010000001">
    <property type="protein sequence ID" value="MBB4660704.1"/>
    <property type="molecule type" value="Genomic_DNA"/>
</dbReference>
<dbReference type="Gene3D" id="3.30.465.10">
    <property type="match status" value="1"/>
</dbReference>
<evidence type="ECO:0000256" key="4">
    <source>
        <dbReference type="ARBA" id="ARBA00022827"/>
    </source>
</evidence>
<keyword evidence="9" id="KW-1185">Reference proteome</keyword>
<dbReference type="PROSITE" id="PS51387">
    <property type="entry name" value="FAD_PCMH"/>
    <property type="match status" value="1"/>
</dbReference>
<evidence type="ECO:0000313" key="8">
    <source>
        <dbReference type="EMBL" id="MBB4660704.1"/>
    </source>
</evidence>
<evidence type="ECO:0000313" key="9">
    <source>
        <dbReference type="Proteomes" id="UP000585272"/>
    </source>
</evidence>
<comment type="cofactor">
    <cofactor evidence="1">
        <name>FAD</name>
        <dbReference type="ChEBI" id="CHEBI:57692"/>
    </cofactor>
</comment>
<dbReference type="Gene3D" id="3.30.43.10">
    <property type="entry name" value="Uridine Diphospho-n-acetylenolpyruvylglucosamine Reductase, domain 2"/>
    <property type="match status" value="1"/>
</dbReference>
<evidence type="ECO:0000256" key="3">
    <source>
        <dbReference type="ARBA" id="ARBA00022630"/>
    </source>
</evidence>
<evidence type="ECO:0000256" key="2">
    <source>
        <dbReference type="ARBA" id="ARBA00005466"/>
    </source>
</evidence>
<dbReference type="PANTHER" id="PTHR42973:SF39">
    <property type="entry name" value="FAD-BINDING PCMH-TYPE DOMAIN-CONTAINING PROTEIN"/>
    <property type="match status" value="1"/>
</dbReference>
<dbReference type="InterPro" id="IPR016167">
    <property type="entry name" value="FAD-bd_PCMH_sub1"/>
</dbReference>
<dbReference type="InterPro" id="IPR006094">
    <property type="entry name" value="Oxid_FAD_bind_N"/>
</dbReference>
<dbReference type="InterPro" id="IPR006093">
    <property type="entry name" value="Oxy_OxRdtase_FAD_BS"/>
</dbReference>
<organism evidence="8 9">
    <name type="scientific">Conexibacter arvalis</name>
    <dbReference type="NCBI Taxonomy" id="912552"/>
    <lineage>
        <taxon>Bacteria</taxon>
        <taxon>Bacillati</taxon>
        <taxon>Actinomycetota</taxon>
        <taxon>Thermoleophilia</taxon>
        <taxon>Solirubrobacterales</taxon>
        <taxon>Conexibacteraceae</taxon>
        <taxon>Conexibacter</taxon>
    </lineage>
</organism>
<protein>
    <submittedName>
        <fullName evidence="8">FAD/FMN-containing dehydrogenase</fullName>
    </submittedName>
</protein>
<dbReference type="InterPro" id="IPR016166">
    <property type="entry name" value="FAD-bd_PCMH"/>
</dbReference>